<dbReference type="Proteomes" id="UP000008782">
    <property type="component" value="Unassembled WGS sequence"/>
</dbReference>
<proteinExistence type="predicted"/>
<evidence type="ECO:0000313" key="1">
    <source>
        <dbReference type="EMBL" id="EFQ36858.1"/>
    </source>
</evidence>
<organism evidence="2">
    <name type="scientific">Colletotrichum graminicola (strain M1.001 / M2 / FGSC 10212)</name>
    <name type="common">Maize anthracnose fungus</name>
    <name type="synonym">Glomerella graminicola</name>
    <dbReference type="NCBI Taxonomy" id="645133"/>
    <lineage>
        <taxon>Eukaryota</taxon>
        <taxon>Fungi</taxon>
        <taxon>Dikarya</taxon>
        <taxon>Ascomycota</taxon>
        <taxon>Pezizomycotina</taxon>
        <taxon>Sordariomycetes</taxon>
        <taxon>Hypocreomycetidae</taxon>
        <taxon>Glomerellales</taxon>
        <taxon>Glomerellaceae</taxon>
        <taxon>Colletotrichum</taxon>
        <taxon>Colletotrichum graminicola species complex</taxon>
    </lineage>
</organism>
<protein>
    <submittedName>
        <fullName evidence="1">Uncharacterized protein</fullName>
    </submittedName>
</protein>
<sequence>MLGRECIPYQQSQKLPPGWMEIPTGHAVCRSPILSRQGRFLKTQFTRYT</sequence>
<dbReference type="GeneID" id="24417367"/>
<gene>
    <name evidence="1" type="ORF">GLRG_12004</name>
</gene>
<dbReference type="EMBL" id="GG697732">
    <property type="protein sequence ID" value="EFQ36858.1"/>
    <property type="molecule type" value="Genomic_DNA"/>
</dbReference>
<reference evidence="2" key="1">
    <citation type="journal article" date="2012" name="Nat. Genet.">
        <title>Lifestyle transitions in plant pathogenic Colletotrichum fungi deciphered by genome and transcriptome analyses.</title>
        <authorList>
            <person name="O'Connell R.J."/>
            <person name="Thon M.R."/>
            <person name="Hacquard S."/>
            <person name="Amyotte S.G."/>
            <person name="Kleemann J."/>
            <person name="Torres M.F."/>
            <person name="Damm U."/>
            <person name="Buiate E.A."/>
            <person name="Epstein L."/>
            <person name="Alkan N."/>
            <person name="Altmueller J."/>
            <person name="Alvarado-Balderrama L."/>
            <person name="Bauser C.A."/>
            <person name="Becker C."/>
            <person name="Birren B.W."/>
            <person name="Chen Z."/>
            <person name="Choi J."/>
            <person name="Crouch J.A."/>
            <person name="Duvick J.P."/>
            <person name="Farman M.A."/>
            <person name="Gan P."/>
            <person name="Heiman D."/>
            <person name="Henrissat B."/>
            <person name="Howard R.J."/>
            <person name="Kabbage M."/>
            <person name="Koch C."/>
            <person name="Kracher B."/>
            <person name="Kubo Y."/>
            <person name="Law A.D."/>
            <person name="Lebrun M.-H."/>
            <person name="Lee Y.-H."/>
            <person name="Miyara I."/>
            <person name="Moore N."/>
            <person name="Neumann U."/>
            <person name="Nordstroem K."/>
            <person name="Panaccione D.G."/>
            <person name="Panstruga R."/>
            <person name="Place M."/>
            <person name="Proctor R.H."/>
            <person name="Prusky D."/>
            <person name="Rech G."/>
            <person name="Reinhardt R."/>
            <person name="Rollins J.A."/>
            <person name="Rounsley S."/>
            <person name="Schardl C.L."/>
            <person name="Schwartz D.C."/>
            <person name="Shenoy N."/>
            <person name="Shirasu K."/>
            <person name="Sikhakolli U.R."/>
            <person name="Stueber K."/>
            <person name="Sukno S.A."/>
            <person name="Sweigard J.A."/>
            <person name="Takano Y."/>
            <person name="Takahara H."/>
            <person name="Trail F."/>
            <person name="van der Does H.C."/>
            <person name="Voll L.M."/>
            <person name="Will I."/>
            <person name="Young S."/>
            <person name="Zeng Q."/>
            <person name="Zhang J."/>
            <person name="Zhou S."/>
            <person name="Dickman M.B."/>
            <person name="Schulze-Lefert P."/>
            <person name="Ver Loren van Themaat E."/>
            <person name="Ma L.-J."/>
            <person name="Vaillancourt L.J."/>
        </authorList>
    </citation>
    <scope>NUCLEOTIDE SEQUENCE [LARGE SCALE GENOMIC DNA]</scope>
    <source>
        <strain evidence="2">M1.001 / M2 / FGSC 10212</strain>
    </source>
</reference>
<dbReference type="VEuPathDB" id="FungiDB:GLRG_12004"/>
<dbReference type="RefSeq" id="XP_008100878.1">
    <property type="nucleotide sequence ID" value="XM_008102687.1"/>
</dbReference>
<dbReference type="HOGENOM" id="CLU_3142999_0_0_1"/>
<dbReference type="AlphaFoldDB" id="E3R170"/>
<keyword evidence="2" id="KW-1185">Reference proteome</keyword>
<evidence type="ECO:0000313" key="2">
    <source>
        <dbReference type="Proteomes" id="UP000008782"/>
    </source>
</evidence>
<name>E3R170_COLGM</name>
<accession>E3R170</accession>